<proteinExistence type="predicted"/>
<organism evidence="2 3">
    <name type="scientific">Lederbergia citrisecunda</name>
    <dbReference type="NCBI Taxonomy" id="2833583"/>
    <lineage>
        <taxon>Bacteria</taxon>
        <taxon>Bacillati</taxon>
        <taxon>Bacillota</taxon>
        <taxon>Bacilli</taxon>
        <taxon>Bacillales</taxon>
        <taxon>Bacillaceae</taxon>
        <taxon>Lederbergia</taxon>
    </lineage>
</organism>
<dbReference type="AlphaFoldDB" id="A0A942TLU6"/>
<evidence type="ECO:0000256" key="1">
    <source>
        <dbReference type="SAM" id="Phobius"/>
    </source>
</evidence>
<keyword evidence="1" id="KW-1133">Transmembrane helix</keyword>
<gene>
    <name evidence="2" type="ORF">KHA93_05495</name>
</gene>
<name>A0A942TLU6_9BACI</name>
<keyword evidence="1" id="KW-0812">Transmembrane</keyword>
<accession>A0A942TLU6</accession>
<dbReference type="Proteomes" id="UP000682713">
    <property type="component" value="Unassembled WGS sequence"/>
</dbReference>
<dbReference type="EMBL" id="JAGYPJ010000001">
    <property type="protein sequence ID" value="MBS4199111.1"/>
    <property type="molecule type" value="Genomic_DNA"/>
</dbReference>
<dbReference type="RefSeq" id="WP_213109817.1">
    <property type="nucleotide sequence ID" value="NZ_JAGYPJ010000001.1"/>
</dbReference>
<protein>
    <submittedName>
        <fullName evidence="2">Uncharacterized protein</fullName>
    </submittedName>
</protein>
<comment type="caution">
    <text evidence="2">The sequence shown here is derived from an EMBL/GenBank/DDBJ whole genome shotgun (WGS) entry which is preliminary data.</text>
</comment>
<feature type="transmembrane region" description="Helical" evidence="1">
    <location>
        <begin position="6"/>
        <end position="24"/>
    </location>
</feature>
<evidence type="ECO:0000313" key="3">
    <source>
        <dbReference type="Proteomes" id="UP000682713"/>
    </source>
</evidence>
<keyword evidence="1" id="KW-0472">Membrane</keyword>
<evidence type="ECO:0000313" key="2">
    <source>
        <dbReference type="EMBL" id="MBS4199111.1"/>
    </source>
</evidence>
<reference evidence="2 3" key="1">
    <citation type="submission" date="2021-05" db="EMBL/GenBank/DDBJ databases">
        <title>Novel Bacillus species.</title>
        <authorList>
            <person name="Liu G."/>
        </authorList>
    </citation>
    <scope>NUCLEOTIDE SEQUENCE [LARGE SCALE GENOMIC DNA]</scope>
    <source>
        <strain evidence="2 3">FJAT-49732</strain>
    </source>
</reference>
<sequence length="180" mass="20794">MKLKKVFSMSFIILLGFIVVFTYYKVNYKTLDEAISESNVPMDEIFHTTDYKGHTIIFYGKDDSLSVGLVENTLLGFRWGYGAGSKLFNEEDMILTRMFSNLQPRHIKSDEELVSVTFGVINDPSIEAIEIKYKDQDFNKATIMNTSKGRIWYSFSETPVNYDPEVKVYYNDGTTKSGWY</sequence>
<keyword evidence="3" id="KW-1185">Reference proteome</keyword>